<evidence type="ECO:0000259" key="6">
    <source>
        <dbReference type="PROSITE" id="PS51886"/>
    </source>
</evidence>
<feature type="compositionally biased region" description="Low complexity" evidence="5">
    <location>
        <begin position="322"/>
        <end position="342"/>
    </location>
</feature>
<dbReference type="GO" id="GO:0005739">
    <property type="term" value="C:mitochondrion"/>
    <property type="evidence" value="ECO:0007669"/>
    <property type="project" value="UniProtKB-SubCell"/>
</dbReference>
<reference evidence="7" key="1">
    <citation type="submission" date="2016-04" db="EMBL/GenBank/DDBJ databases">
        <authorList>
            <person name="Nguyen H.D."/>
            <person name="Samba Siva P."/>
            <person name="Cullis J."/>
            <person name="Levesque C.A."/>
            <person name="Hambleton S."/>
        </authorList>
    </citation>
    <scope>NUCLEOTIDE SEQUENCE</scope>
    <source>
        <strain evidence="7">DAOMC 236416</strain>
    </source>
</reference>
<feature type="compositionally biased region" description="Low complexity" evidence="5">
    <location>
        <begin position="56"/>
        <end position="67"/>
    </location>
</feature>
<sequence>MSIPQYSPTTGRFERPAHGNARSQSIDSNSSDFGAFVDATDSSPAPEQQQQLPTTSSLFDSILSESSAGPSQQQQSDQDLFNAFEQAAIEQAQHRPSPPPIDLRSVEDKLGPEVLVPRRTPSHTSQHTATTAGFPSSSSAANSPSITRLDASSELLNPNNNNNNNSSFSFFDLAQLDPHHADPNRPALDPALLEDDPALLKEQLTLKRRQNSLAHARDYSDSGASSSHNHHHRIPPSGPTPIAGAPGFDARAEKNWNTGHWTFDLEHDPVLGSGTTPLSSSVASLRSTNSARASTLPAQGSSSHQHDASAQQGGRRQSAATSPSRTSPSSSHQPPSNWSLSSNSATPSIRRPITVRLTDRHELTSEVILPWHASHLQAALPPRLRLGQTWKLLYSLDQHGMSLATLYNNVAKGLDPSRAPRSSGGGGDFSTGDSYMRGASAAARGAVGLGSGAGVKKLGGGLSITEAGLILAVKDAEDNVFGAFINERLRPRTGYYGTGECFLWKTTRQPPSLKAANPSLEPNRIKTFRWTGRNDYVLLTESTFLSIGSGDNGRYGLWLGSSLEQGVSSRCSTFGNDVLCDDEPGGEEQDGGGELADRMEEERSKGKDPFGLFDQGGVDSDGDEAKFEVMGLEVWAVGID</sequence>
<dbReference type="GO" id="GO:0006979">
    <property type="term" value="P:response to oxidative stress"/>
    <property type="evidence" value="ECO:0007669"/>
    <property type="project" value="TreeGrafter"/>
</dbReference>
<feature type="compositionally biased region" description="Polar residues" evidence="5">
    <location>
        <begin position="122"/>
        <end position="134"/>
    </location>
</feature>
<gene>
    <name evidence="7" type="ORF">A4X13_0g7288</name>
</gene>
<feature type="compositionally biased region" description="Acidic residues" evidence="5">
    <location>
        <begin position="582"/>
        <end position="591"/>
    </location>
</feature>
<feature type="compositionally biased region" description="Polar residues" evidence="5">
    <location>
        <begin position="274"/>
        <end position="297"/>
    </location>
</feature>
<feature type="compositionally biased region" description="Low complexity" evidence="5">
    <location>
        <begin position="298"/>
        <end position="313"/>
    </location>
</feature>
<feature type="compositionally biased region" description="Polar residues" evidence="5">
    <location>
        <begin position="68"/>
        <end position="79"/>
    </location>
</feature>
<feature type="region of interest" description="Disordered" evidence="5">
    <location>
        <begin position="274"/>
        <end position="345"/>
    </location>
</feature>
<feature type="compositionally biased region" description="Low complexity" evidence="5">
    <location>
        <begin position="135"/>
        <end position="145"/>
    </location>
</feature>
<proteinExistence type="inferred from homology"/>
<organism evidence="7 8">
    <name type="scientific">Tilletia indica</name>
    <dbReference type="NCBI Taxonomy" id="43049"/>
    <lineage>
        <taxon>Eukaryota</taxon>
        <taxon>Fungi</taxon>
        <taxon>Dikarya</taxon>
        <taxon>Basidiomycota</taxon>
        <taxon>Ustilaginomycotina</taxon>
        <taxon>Exobasidiomycetes</taxon>
        <taxon>Tilletiales</taxon>
        <taxon>Tilletiaceae</taxon>
        <taxon>Tilletia</taxon>
    </lineage>
</organism>
<feature type="compositionally biased region" description="Polar residues" evidence="5">
    <location>
        <begin position="21"/>
        <end position="32"/>
    </location>
</feature>
<dbReference type="PROSITE" id="PS51886">
    <property type="entry name" value="TLDC"/>
    <property type="match status" value="1"/>
</dbReference>
<comment type="caution">
    <text evidence="7">The sequence shown here is derived from an EMBL/GenBank/DDBJ whole genome shotgun (WGS) entry which is preliminary data.</text>
</comment>
<keyword evidence="3" id="KW-0496">Mitochondrion</keyword>
<feature type="compositionally biased region" description="Polar residues" evidence="5">
    <location>
        <begin position="1"/>
        <end position="10"/>
    </location>
</feature>
<dbReference type="SMART" id="SM00584">
    <property type="entry name" value="TLDc"/>
    <property type="match status" value="1"/>
</dbReference>
<dbReference type="AlphaFoldDB" id="A0A8T8SKI3"/>
<keyword evidence="8" id="KW-1185">Reference proteome</keyword>
<dbReference type="InterPro" id="IPR006571">
    <property type="entry name" value="TLDc_dom"/>
</dbReference>
<feature type="region of interest" description="Disordered" evidence="5">
    <location>
        <begin position="116"/>
        <end position="146"/>
    </location>
</feature>
<protein>
    <recommendedName>
        <fullName evidence="4">Oxidation resistance protein 1</fullName>
    </recommendedName>
</protein>
<reference evidence="7" key="2">
    <citation type="journal article" date="2019" name="IMA Fungus">
        <title>Genome sequencing and comparison of five Tilletia species to identify candidate genes for the detection of regulated species infecting wheat.</title>
        <authorList>
            <person name="Nguyen H.D.T."/>
            <person name="Sultana T."/>
            <person name="Kesanakurti P."/>
            <person name="Hambleton S."/>
        </authorList>
    </citation>
    <scope>NUCLEOTIDE SEQUENCE</scope>
    <source>
        <strain evidence="7">DAOMC 236416</strain>
    </source>
</reference>
<feature type="compositionally biased region" description="Basic and acidic residues" evidence="5">
    <location>
        <begin position="595"/>
        <end position="608"/>
    </location>
</feature>
<accession>A0A8T8SKI3</accession>
<evidence type="ECO:0000313" key="7">
    <source>
        <dbReference type="EMBL" id="KAE8241729.1"/>
    </source>
</evidence>
<dbReference type="Pfam" id="PF07534">
    <property type="entry name" value="TLD"/>
    <property type="match status" value="1"/>
</dbReference>
<evidence type="ECO:0000256" key="3">
    <source>
        <dbReference type="ARBA" id="ARBA00023128"/>
    </source>
</evidence>
<dbReference type="EMBL" id="LWDF02000863">
    <property type="protein sequence ID" value="KAE8241729.1"/>
    <property type="molecule type" value="Genomic_DNA"/>
</dbReference>
<name>A0A8T8SKI3_9BASI</name>
<dbReference type="PANTHER" id="PTHR23354">
    <property type="entry name" value="NUCLEOLAR PROTEIN 7/ESTROGEN RECEPTOR COACTIVATOR-RELATED"/>
    <property type="match status" value="1"/>
</dbReference>
<feature type="region of interest" description="Disordered" evidence="5">
    <location>
        <begin position="582"/>
        <end position="619"/>
    </location>
</feature>
<comment type="subcellular location">
    <subcellularLocation>
        <location evidence="1">Mitochondrion</location>
    </subcellularLocation>
</comment>
<comment type="similarity">
    <text evidence="2">Belongs to the OXR1 family.</text>
</comment>
<feature type="region of interest" description="Disordered" evidence="5">
    <location>
        <begin position="211"/>
        <end position="252"/>
    </location>
</feature>
<evidence type="ECO:0000256" key="4">
    <source>
        <dbReference type="ARBA" id="ARBA00040604"/>
    </source>
</evidence>
<evidence type="ECO:0000256" key="5">
    <source>
        <dbReference type="SAM" id="MobiDB-lite"/>
    </source>
</evidence>
<feature type="region of interest" description="Disordered" evidence="5">
    <location>
        <begin position="1"/>
        <end position="80"/>
    </location>
</feature>
<feature type="domain" description="TLDc" evidence="6">
    <location>
        <begin position="366"/>
        <end position="638"/>
    </location>
</feature>
<dbReference type="PANTHER" id="PTHR23354:SF62">
    <property type="entry name" value="MUSTARD, ISOFORM V"/>
    <property type="match status" value="1"/>
</dbReference>
<evidence type="ECO:0000256" key="1">
    <source>
        <dbReference type="ARBA" id="ARBA00004173"/>
    </source>
</evidence>
<dbReference type="GO" id="GO:0005634">
    <property type="term" value="C:nucleus"/>
    <property type="evidence" value="ECO:0007669"/>
    <property type="project" value="TreeGrafter"/>
</dbReference>
<dbReference type="Proteomes" id="UP000077521">
    <property type="component" value="Unassembled WGS sequence"/>
</dbReference>
<evidence type="ECO:0000313" key="8">
    <source>
        <dbReference type="Proteomes" id="UP000077521"/>
    </source>
</evidence>
<evidence type="ECO:0000256" key="2">
    <source>
        <dbReference type="ARBA" id="ARBA00009540"/>
    </source>
</evidence>
<feature type="compositionally biased region" description="Polar residues" evidence="5">
    <location>
        <begin position="40"/>
        <end position="55"/>
    </location>
</feature>